<comment type="caution">
    <text evidence="1">The sequence shown here is derived from an EMBL/GenBank/DDBJ whole genome shotgun (WGS) entry which is preliminary data.</text>
</comment>
<proteinExistence type="predicted"/>
<dbReference type="InterPro" id="IPR044668">
    <property type="entry name" value="PuuD-like"/>
</dbReference>
<organism evidence="1 2">
    <name type="scientific">Gulosibacter macacae</name>
    <dbReference type="NCBI Taxonomy" id="2488791"/>
    <lineage>
        <taxon>Bacteria</taxon>
        <taxon>Bacillati</taxon>
        <taxon>Actinomycetota</taxon>
        <taxon>Actinomycetes</taxon>
        <taxon>Micrococcales</taxon>
        <taxon>Microbacteriaceae</taxon>
        <taxon>Gulosibacter</taxon>
    </lineage>
</organism>
<dbReference type="EMBL" id="RQVS01000004">
    <property type="protein sequence ID" value="RRJ87620.1"/>
    <property type="molecule type" value="Genomic_DNA"/>
</dbReference>
<dbReference type="GO" id="GO:0033969">
    <property type="term" value="F:gamma-glutamyl-gamma-aminobutyrate hydrolase activity"/>
    <property type="evidence" value="ECO:0007669"/>
    <property type="project" value="TreeGrafter"/>
</dbReference>
<dbReference type="InterPro" id="IPR029062">
    <property type="entry name" value="Class_I_gatase-like"/>
</dbReference>
<protein>
    <submittedName>
        <fullName evidence="1">Gamma-glutamyl-gamma-aminobutyrate hydrolase family protein</fullName>
    </submittedName>
</protein>
<dbReference type="Pfam" id="PF07722">
    <property type="entry name" value="Peptidase_C26"/>
    <property type="match status" value="1"/>
</dbReference>
<dbReference type="PANTHER" id="PTHR43235">
    <property type="entry name" value="GLUTAMINE AMIDOTRANSFERASE PB2B2.05-RELATED"/>
    <property type="match status" value="1"/>
</dbReference>
<dbReference type="PANTHER" id="PTHR43235:SF1">
    <property type="entry name" value="GLUTAMINE AMIDOTRANSFERASE PB2B2.05-RELATED"/>
    <property type="match status" value="1"/>
</dbReference>
<name>A0A3P3VY45_9MICO</name>
<dbReference type="RefSeq" id="WP_124970748.1">
    <property type="nucleotide sequence ID" value="NZ_RQVS01000004.1"/>
</dbReference>
<evidence type="ECO:0000313" key="1">
    <source>
        <dbReference type="EMBL" id="RRJ87620.1"/>
    </source>
</evidence>
<evidence type="ECO:0000313" key="2">
    <source>
        <dbReference type="Proteomes" id="UP000274391"/>
    </source>
</evidence>
<gene>
    <name evidence="1" type="ORF">EG850_04785</name>
</gene>
<dbReference type="OrthoDB" id="9813383at2"/>
<dbReference type="AlphaFoldDB" id="A0A3P3VY45"/>
<dbReference type="Gene3D" id="3.40.50.880">
    <property type="match status" value="1"/>
</dbReference>
<dbReference type="GO" id="GO:0005829">
    <property type="term" value="C:cytosol"/>
    <property type="evidence" value="ECO:0007669"/>
    <property type="project" value="TreeGrafter"/>
</dbReference>
<dbReference type="GO" id="GO:0006598">
    <property type="term" value="P:polyamine catabolic process"/>
    <property type="evidence" value="ECO:0007669"/>
    <property type="project" value="TreeGrafter"/>
</dbReference>
<reference evidence="1 2" key="1">
    <citation type="submission" date="2018-11" db="EMBL/GenBank/DDBJ databases">
        <title>YIM 102482-1 draft genome.</title>
        <authorList>
            <person name="Li G."/>
            <person name="Jiang Y."/>
        </authorList>
    </citation>
    <scope>NUCLEOTIDE SEQUENCE [LARGE SCALE GENOMIC DNA]</scope>
    <source>
        <strain evidence="1 2">YIM 102482-1</strain>
    </source>
</reference>
<dbReference type="InterPro" id="IPR011697">
    <property type="entry name" value="Peptidase_C26"/>
</dbReference>
<keyword evidence="2" id="KW-1185">Reference proteome</keyword>
<sequence>MAEPVSRLELDEVLPAAAPRSGADVDIAVVGQLNTPGQTKSSVEGTRALTIAALESLAELGARIRFVDVAGDAEPDYEAIAAADAVVMLGGGDVEATRYGHTGEVPNEYGVDPRSDERQLRVLDEAIADDRALLAICRGSQLLNVACGGSLIPNLDPPHPHRGAPGEPLFLDEPVDLVPGTIVHGIYGGRDRISVRNGHHQAVNRVGEGLRATAVALDGVVEGTEHVDRRWVVGLQWHPEEANADTVDRRAVFAAIVDEARRRRDEAAQ</sequence>
<dbReference type="SUPFAM" id="SSF52317">
    <property type="entry name" value="Class I glutamine amidotransferase-like"/>
    <property type="match status" value="1"/>
</dbReference>
<accession>A0A3P3VY45</accession>
<dbReference type="PROSITE" id="PS51273">
    <property type="entry name" value="GATASE_TYPE_1"/>
    <property type="match status" value="1"/>
</dbReference>
<dbReference type="Proteomes" id="UP000274391">
    <property type="component" value="Unassembled WGS sequence"/>
</dbReference>
<keyword evidence="1" id="KW-0378">Hydrolase</keyword>